<sequence length="98" mass="10549">MNVDPVKVRELATRLRTQAGIIEGHQPLAKATRDSAREGIDESETFVRVQEVLGALDRVVRYHASRITAVAADLDTAAAAYEAQEAASAASMEQAGQR</sequence>
<proteinExistence type="predicted"/>
<dbReference type="RefSeq" id="WP_378610435.1">
    <property type="nucleotide sequence ID" value="NZ_JBHSAX010000002.1"/>
</dbReference>
<evidence type="ECO:0000313" key="2">
    <source>
        <dbReference type="Proteomes" id="UP001595696"/>
    </source>
</evidence>
<organism evidence="1 2">
    <name type="scientific">Nocardia jiangsuensis</name>
    <dbReference type="NCBI Taxonomy" id="1691563"/>
    <lineage>
        <taxon>Bacteria</taxon>
        <taxon>Bacillati</taxon>
        <taxon>Actinomycetota</taxon>
        <taxon>Actinomycetes</taxon>
        <taxon>Mycobacteriales</taxon>
        <taxon>Nocardiaceae</taxon>
        <taxon>Nocardia</taxon>
    </lineage>
</organism>
<reference evidence="2" key="1">
    <citation type="journal article" date="2019" name="Int. J. Syst. Evol. Microbiol.">
        <title>The Global Catalogue of Microorganisms (GCM) 10K type strain sequencing project: providing services to taxonomists for standard genome sequencing and annotation.</title>
        <authorList>
            <consortium name="The Broad Institute Genomics Platform"/>
            <consortium name="The Broad Institute Genome Sequencing Center for Infectious Disease"/>
            <person name="Wu L."/>
            <person name="Ma J."/>
        </authorList>
    </citation>
    <scope>NUCLEOTIDE SEQUENCE [LARGE SCALE GENOMIC DNA]</scope>
    <source>
        <strain evidence="2">CGMCC 4.7330</strain>
    </source>
</reference>
<accession>A0ABV8DKV7</accession>
<name>A0ABV8DKV7_9NOCA</name>
<evidence type="ECO:0000313" key="1">
    <source>
        <dbReference type="EMBL" id="MFC3960673.1"/>
    </source>
</evidence>
<dbReference type="EMBL" id="JBHSAX010000002">
    <property type="protein sequence ID" value="MFC3960673.1"/>
    <property type="molecule type" value="Genomic_DNA"/>
</dbReference>
<keyword evidence="2" id="KW-1185">Reference proteome</keyword>
<comment type="caution">
    <text evidence="1">The sequence shown here is derived from an EMBL/GenBank/DDBJ whole genome shotgun (WGS) entry which is preliminary data.</text>
</comment>
<gene>
    <name evidence="1" type="ORF">ACFO0B_01575</name>
</gene>
<dbReference type="Proteomes" id="UP001595696">
    <property type="component" value="Unassembled WGS sequence"/>
</dbReference>
<protein>
    <recommendedName>
        <fullName evidence="3">Excreted virulence factor EspC (Type VII ESX diderm)</fullName>
    </recommendedName>
</protein>
<evidence type="ECO:0008006" key="3">
    <source>
        <dbReference type="Google" id="ProtNLM"/>
    </source>
</evidence>